<evidence type="ECO:0000313" key="1">
    <source>
        <dbReference type="EMBL" id="KCW86466.1"/>
    </source>
</evidence>
<gene>
    <name evidence="1" type="ORF">EUGRSUZ_B03134</name>
</gene>
<dbReference type="AlphaFoldDB" id="A0A059D7V5"/>
<name>A0A059D7V5_EUCGR</name>
<dbReference type="InParanoid" id="A0A059D7V5"/>
<reference evidence="1" key="1">
    <citation type="submission" date="2013-07" db="EMBL/GenBank/DDBJ databases">
        <title>The genome of Eucalyptus grandis.</title>
        <authorList>
            <person name="Schmutz J."/>
            <person name="Hayes R."/>
            <person name="Myburg A."/>
            <person name="Tuskan G."/>
            <person name="Grattapaglia D."/>
            <person name="Rokhsar D.S."/>
        </authorList>
    </citation>
    <scope>NUCLEOTIDE SEQUENCE</scope>
    <source>
        <tissue evidence="1">Leaf extractions</tissue>
    </source>
</reference>
<dbReference type="Gramene" id="KCW86466">
    <property type="protein sequence ID" value="KCW86466"/>
    <property type="gene ID" value="EUGRSUZ_B03134"/>
</dbReference>
<sequence length="187" mass="21816">MVMNKLCMRPVLLQAHGRLASRMCAICRKALSKAKPYSEFNEYRIRQIFQLEAWVSIRFLIWHMTQAVLVVFSTPELFLSNNLTYKTRHRSMKNSRANGTSRDDFSWTVDVPSKQFEIVALQNHRKDNFHLLHLEDHSHAHSRPETKGKEHNWVVVVKDSDLKTGSVAIHKSVAMHKEKEIENEAHD</sequence>
<dbReference type="EMBL" id="KK198754">
    <property type="protein sequence ID" value="KCW86466.1"/>
    <property type="molecule type" value="Genomic_DNA"/>
</dbReference>
<proteinExistence type="predicted"/>
<accession>A0A059D7V5</accession>
<protein>
    <submittedName>
        <fullName evidence="1">Uncharacterized protein</fullName>
    </submittedName>
</protein>
<organism evidence="1">
    <name type="scientific">Eucalyptus grandis</name>
    <name type="common">Flooded gum</name>
    <dbReference type="NCBI Taxonomy" id="71139"/>
    <lineage>
        <taxon>Eukaryota</taxon>
        <taxon>Viridiplantae</taxon>
        <taxon>Streptophyta</taxon>
        <taxon>Embryophyta</taxon>
        <taxon>Tracheophyta</taxon>
        <taxon>Spermatophyta</taxon>
        <taxon>Magnoliopsida</taxon>
        <taxon>eudicotyledons</taxon>
        <taxon>Gunneridae</taxon>
        <taxon>Pentapetalae</taxon>
        <taxon>rosids</taxon>
        <taxon>malvids</taxon>
        <taxon>Myrtales</taxon>
        <taxon>Myrtaceae</taxon>
        <taxon>Myrtoideae</taxon>
        <taxon>Eucalypteae</taxon>
        <taxon>Eucalyptus</taxon>
    </lineage>
</organism>